<accession>A0A0J1GWF4</accession>
<comment type="caution">
    <text evidence="1">The sequence shown here is derived from an EMBL/GenBank/DDBJ whole genome shotgun (WGS) entry which is preliminary data.</text>
</comment>
<dbReference type="STRING" id="1195763.ABT56_17060"/>
<dbReference type="Gene3D" id="3.40.50.720">
    <property type="entry name" value="NAD(P)-binding Rossmann-like Domain"/>
    <property type="match status" value="1"/>
</dbReference>
<dbReference type="GO" id="GO:0016491">
    <property type="term" value="F:oxidoreductase activity"/>
    <property type="evidence" value="ECO:0007669"/>
    <property type="project" value="TreeGrafter"/>
</dbReference>
<dbReference type="InterPro" id="IPR036291">
    <property type="entry name" value="NAD(P)-bd_dom_sf"/>
</dbReference>
<proteinExistence type="predicted"/>
<dbReference type="OrthoDB" id="9785826at2"/>
<dbReference type="GO" id="GO:0005737">
    <property type="term" value="C:cytoplasm"/>
    <property type="evidence" value="ECO:0007669"/>
    <property type="project" value="TreeGrafter"/>
</dbReference>
<keyword evidence="2" id="KW-1185">Reference proteome</keyword>
<dbReference type="PANTHER" id="PTHR43544">
    <property type="entry name" value="SHORT-CHAIN DEHYDROGENASE/REDUCTASE"/>
    <property type="match status" value="1"/>
</dbReference>
<organism evidence="1 2">
    <name type="scientific">Photobacterium aquae</name>
    <dbReference type="NCBI Taxonomy" id="1195763"/>
    <lineage>
        <taxon>Bacteria</taxon>
        <taxon>Pseudomonadati</taxon>
        <taxon>Pseudomonadota</taxon>
        <taxon>Gammaproteobacteria</taxon>
        <taxon>Vibrionales</taxon>
        <taxon>Vibrionaceae</taxon>
        <taxon>Photobacterium</taxon>
    </lineage>
</organism>
<dbReference type="PANTHER" id="PTHR43544:SF12">
    <property type="entry name" value="NAD(P)-BINDING ROSSMANN-FOLD SUPERFAMILY PROTEIN"/>
    <property type="match status" value="1"/>
</dbReference>
<dbReference type="EMBL" id="LDOT01000024">
    <property type="protein sequence ID" value="KLV03941.1"/>
    <property type="molecule type" value="Genomic_DNA"/>
</dbReference>
<gene>
    <name evidence="1" type="ORF">ABT56_17060</name>
</gene>
<evidence type="ECO:0000313" key="1">
    <source>
        <dbReference type="EMBL" id="KLV03941.1"/>
    </source>
</evidence>
<dbReference type="RefSeq" id="WP_047880106.1">
    <property type="nucleotide sequence ID" value="NZ_LDOT01000024.1"/>
</dbReference>
<dbReference type="AlphaFoldDB" id="A0A0J1GWF4"/>
<dbReference type="PRINTS" id="PR00081">
    <property type="entry name" value="GDHRDH"/>
</dbReference>
<dbReference type="InterPro" id="IPR002347">
    <property type="entry name" value="SDR_fam"/>
</dbReference>
<protein>
    <submittedName>
        <fullName evidence="1">Uncharacterized protein</fullName>
    </submittedName>
</protein>
<reference evidence="1 2" key="1">
    <citation type="submission" date="2015-05" db="EMBL/GenBank/DDBJ databases">
        <title>Photobacterium galathea sp. nov.</title>
        <authorList>
            <person name="Machado H."/>
            <person name="Gram L."/>
        </authorList>
    </citation>
    <scope>NUCLEOTIDE SEQUENCE [LARGE SCALE GENOMIC DNA]</scope>
    <source>
        <strain evidence="1 2">CGMCC 1.12159</strain>
    </source>
</reference>
<dbReference type="Proteomes" id="UP000036097">
    <property type="component" value="Unassembled WGS sequence"/>
</dbReference>
<dbReference type="PATRIC" id="fig|1195763.3.peg.3637"/>
<dbReference type="Pfam" id="PF00106">
    <property type="entry name" value="adh_short"/>
    <property type="match status" value="1"/>
</dbReference>
<evidence type="ECO:0000313" key="2">
    <source>
        <dbReference type="Proteomes" id="UP000036097"/>
    </source>
</evidence>
<dbReference type="InterPro" id="IPR051468">
    <property type="entry name" value="Fungal_SecMetab_SDRs"/>
</dbReference>
<sequence length="244" mass="26773">MKHFIVGASGGIGLALVGRSIAHGNQVTALTRQASPKLLELRQSAPRQLAIIEGDLLTDTAETQSKLNGLFRRFGKPDWTINAAGILHHGQSMPEKKLDDVTPDSFQRNLEANTYLSIALAQYLATGYQRADPFRFICLSALVGSISDNRTGGWYSYRMSKAALNMFVKTLSHEWRRQYPNAIVAAIHPGTTATDLSAPFWANIADGKLFSPSLTAERLLTLIATIPNTGSGQFFHWDGTQISW</sequence>
<name>A0A0J1GWF4_9GAMM</name>
<dbReference type="SUPFAM" id="SSF51735">
    <property type="entry name" value="NAD(P)-binding Rossmann-fold domains"/>
    <property type="match status" value="1"/>
</dbReference>